<sequence length="423" mass="44784">MGSIQQLLVAVIALGIDSVTAQSTPSAPVAPQFQAPPNVGRGTGQYTDSAHFRIWGTASQAKSTINELEAAYSCFVDGMGYRSTGLSYNDAGNSGPFYKMNVYSKASLGNAAGVMQSDPRTGLSFLQIIASSLTDPKVSVHEWGHALAYHGQTWVNQGNTGAWWETVANFVADTYMTSPMCAEARQQFNQPEGRTIVALAKVIGASHQVLVDGSSGSGNHYEAWPFLAYLTYNPDKYPALGEMTMRELFRQYKKGSNETPLHTVARVSTGASVQKLVGRYWARMAYGDIGHAQIKSAFATSGARYIRPSLDAAGAGTYRVKAARAPKYFGANIIPLKGSGAVSVMVTAPSAFTATLAIKPATGAVRYVDLVDGAGQATLAAGEAASLVVANTPAQLYTYDPFQISGNVARGLSYQVQLTGATV</sequence>
<dbReference type="InterPro" id="IPR045690">
    <property type="entry name" value="DUF6055"/>
</dbReference>
<dbReference type="Proteomes" id="UP000800041">
    <property type="component" value="Unassembled WGS sequence"/>
</dbReference>
<evidence type="ECO:0008006" key="4">
    <source>
        <dbReference type="Google" id="ProtNLM"/>
    </source>
</evidence>
<proteinExistence type="predicted"/>
<organism evidence="2 3">
    <name type="scientific">Aulographum hederae CBS 113979</name>
    <dbReference type="NCBI Taxonomy" id="1176131"/>
    <lineage>
        <taxon>Eukaryota</taxon>
        <taxon>Fungi</taxon>
        <taxon>Dikarya</taxon>
        <taxon>Ascomycota</taxon>
        <taxon>Pezizomycotina</taxon>
        <taxon>Dothideomycetes</taxon>
        <taxon>Pleosporomycetidae</taxon>
        <taxon>Aulographales</taxon>
        <taxon>Aulographaceae</taxon>
    </lineage>
</organism>
<dbReference type="Pfam" id="PF19527">
    <property type="entry name" value="DUF6055"/>
    <property type="match status" value="1"/>
</dbReference>
<reference evidence="2" key="1">
    <citation type="journal article" date="2020" name="Stud. Mycol.">
        <title>101 Dothideomycetes genomes: a test case for predicting lifestyles and emergence of pathogens.</title>
        <authorList>
            <person name="Haridas S."/>
            <person name="Albert R."/>
            <person name="Binder M."/>
            <person name="Bloem J."/>
            <person name="Labutti K."/>
            <person name="Salamov A."/>
            <person name="Andreopoulos B."/>
            <person name="Baker S."/>
            <person name="Barry K."/>
            <person name="Bills G."/>
            <person name="Bluhm B."/>
            <person name="Cannon C."/>
            <person name="Castanera R."/>
            <person name="Culley D."/>
            <person name="Daum C."/>
            <person name="Ezra D."/>
            <person name="Gonzalez J."/>
            <person name="Henrissat B."/>
            <person name="Kuo A."/>
            <person name="Liang C."/>
            <person name="Lipzen A."/>
            <person name="Lutzoni F."/>
            <person name="Magnuson J."/>
            <person name="Mondo S."/>
            <person name="Nolan M."/>
            <person name="Ohm R."/>
            <person name="Pangilinan J."/>
            <person name="Park H.-J."/>
            <person name="Ramirez L."/>
            <person name="Alfaro M."/>
            <person name="Sun H."/>
            <person name="Tritt A."/>
            <person name="Yoshinaga Y."/>
            <person name="Zwiers L.-H."/>
            <person name="Turgeon B."/>
            <person name="Goodwin S."/>
            <person name="Spatafora J."/>
            <person name="Crous P."/>
            <person name="Grigoriev I."/>
        </authorList>
    </citation>
    <scope>NUCLEOTIDE SEQUENCE</scope>
    <source>
        <strain evidence="2">CBS 113979</strain>
    </source>
</reference>
<feature type="signal peptide" evidence="1">
    <location>
        <begin position="1"/>
        <end position="21"/>
    </location>
</feature>
<dbReference type="EMBL" id="ML977200">
    <property type="protein sequence ID" value="KAF1981393.1"/>
    <property type="molecule type" value="Genomic_DNA"/>
</dbReference>
<feature type="chain" id="PRO_5026052686" description="Dockerin type 1" evidence="1">
    <location>
        <begin position="22"/>
        <end position="423"/>
    </location>
</feature>
<dbReference type="OrthoDB" id="5319191at2759"/>
<evidence type="ECO:0000313" key="3">
    <source>
        <dbReference type="Proteomes" id="UP000800041"/>
    </source>
</evidence>
<name>A0A6G1GKB1_9PEZI</name>
<gene>
    <name evidence="2" type="ORF">K402DRAFT_386526</name>
</gene>
<keyword evidence="3" id="KW-1185">Reference proteome</keyword>
<keyword evidence="1" id="KW-0732">Signal</keyword>
<accession>A0A6G1GKB1</accession>
<protein>
    <recommendedName>
        <fullName evidence="4">Dockerin type 1</fullName>
    </recommendedName>
</protein>
<evidence type="ECO:0000256" key="1">
    <source>
        <dbReference type="SAM" id="SignalP"/>
    </source>
</evidence>
<evidence type="ECO:0000313" key="2">
    <source>
        <dbReference type="EMBL" id="KAF1981393.1"/>
    </source>
</evidence>
<dbReference type="AlphaFoldDB" id="A0A6G1GKB1"/>